<dbReference type="Gene3D" id="3.40.47.10">
    <property type="match status" value="1"/>
</dbReference>
<sequence length="315" mass="34679">MLSLDHIHFAPDEITRVPLCDLGPSHGLSAGAVKMYQRFFELESVGLQGDDLNGMLGAALDGVLATNAQLVTQSGTLFYCRTQTHHGFADQDWLRGLADDHGLAGWEVNSLTMTSCASALAAMRFIQAIEEEHPVIILTGEKAFHYNVARLPVGLLAELPTAALFNAGPDKRSGKWTVLNTSVRHMPRFFQNPDAMAADDRRALQDEYLSGMIGFVGDSLKNFGDVLSDDFRVLPHNLNLPVTRALLRHFEWEPRCFQGDVQRLGHGYCSDIFVNLTDYEISHPNQISPGTQVFVLAAGTGVTFATCLLERTDFT</sequence>
<proteinExistence type="predicted"/>
<dbReference type="KEGG" id="php:PhaeoP97_01360"/>
<accession>A0A1L3I3U3</accession>
<dbReference type="AlphaFoldDB" id="A0A1L3I3U3"/>
<dbReference type="InterPro" id="IPR016039">
    <property type="entry name" value="Thiolase-like"/>
</dbReference>
<dbReference type="Pfam" id="PF08541">
    <property type="entry name" value="ACP_syn_III_C"/>
    <property type="match status" value="1"/>
</dbReference>
<dbReference type="InterPro" id="IPR013747">
    <property type="entry name" value="ACP_syn_III_C"/>
</dbReference>
<keyword evidence="1" id="KW-0808">Transferase</keyword>
<evidence type="ECO:0000313" key="3">
    <source>
        <dbReference type="EMBL" id="APG46783.1"/>
    </source>
</evidence>
<dbReference type="SUPFAM" id="SSF53901">
    <property type="entry name" value="Thiolase-like"/>
    <property type="match status" value="1"/>
</dbReference>
<keyword evidence="4" id="KW-1185">Reference proteome</keyword>
<dbReference type="EMBL" id="CP016364">
    <property type="protein sequence ID" value="APG46783.1"/>
    <property type="molecule type" value="Genomic_DNA"/>
</dbReference>
<feature type="domain" description="Beta-ketoacyl-[acyl-carrier-protein] synthase III C-terminal" evidence="2">
    <location>
        <begin position="232"/>
        <end position="310"/>
    </location>
</feature>
<evidence type="ECO:0000256" key="1">
    <source>
        <dbReference type="ARBA" id="ARBA00022679"/>
    </source>
</evidence>
<dbReference type="Proteomes" id="UP000183859">
    <property type="component" value="Chromosome"/>
</dbReference>
<name>A0A1L3I3U3_9RHOB</name>
<dbReference type="GO" id="GO:0016746">
    <property type="term" value="F:acyltransferase activity"/>
    <property type="evidence" value="ECO:0007669"/>
    <property type="project" value="UniProtKB-KW"/>
</dbReference>
<evidence type="ECO:0000313" key="4">
    <source>
        <dbReference type="Proteomes" id="UP000183859"/>
    </source>
</evidence>
<protein>
    <submittedName>
        <fullName evidence="3">3-Oxoacyl-[acyl-carrier-protein (ACP)] synthase III</fullName>
    </submittedName>
</protein>
<gene>
    <name evidence="3" type="ORF">PhaeoP97_01360</name>
</gene>
<organism evidence="3 4">
    <name type="scientific">Phaeobacter porticola</name>
    <dbReference type="NCBI Taxonomy" id="1844006"/>
    <lineage>
        <taxon>Bacteria</taxon>
        <taxon>Pseudomonadati</taxon>
        <taxon>Pseudomonadota</taxon>
        <taxon>Alphaproteobacteria</taxon>
        <taxon>Rhodobacterales</taxon>
        <taxon>Roseobacteraceae</taxon>
        <taxon>Phaeobacter</taxon>
    </lineage>
</organism>
<dbReference type="OrthoDB" id="7665991at2"/>
<evidence type="ECO:0000259" key="2">
    <source>
        <dbReference type="Pfam" id="PF08541"/>
    </source>
</evidence>
<reference evidence="4" key="1">
    <citation type="submission" date="2016-07" db="EMBL/GenBank/DDBJ databases">
        <title>Phaeobacter portensis sp. nov., a tropodithietic acid producing bacterium isolated from a German harbor.</title>
        <authorList>
            <person name="Freese H.M."/>
            <person name="Bunk B."/>
            <person name="Breider S."/>
            <person name="Brinkhoff T."/>
        </authorList>
    </citation>
    <scope>NUCLEOTIDE SEQUENCE [LARGE SCALE GENOMIC DNA]</scope>
    <source>
        <strain evidence="4">P97</strain>
    </source>
</reference>
<dbReference type="RefSeq" id="WP_072504417.1">
    <property type="nucleotide sequence ID" value="NZ_CP016364.1"/>
</dbReference>
<dbReference type="STRING" id="1844006.PhaeoP97_01360"/>